<organism evidence="3 4">
    <name type="scientific">Streptococcus cuniculi</name>
    <dbReference type="NCBI Taxonomy" id="1432788"/>
    <lineage>
        <taxon>Bacteria</taxon>
        <taxon>Bacillati</taxon>
        <taxon>Bacillota</taxon>
        <taxon>Bacilli</taxon>
        <taxon>Lactobacillales</taxon>
        <taxon>Streptococcaceae</taxon>
        <taxon>Streptococcus</taxon>
    </lineage>
</organism>
<name>A0A1Q8EB54_9STRE</name>
<comment type="caution">
    <text evidence="3">The sequence shown here is derived from an EMBL/GenBank/DDBJ whole genome shotgun (WGS) entry which is preliminary data.</text>
</comment>
<dbReference type="InterPro" id="IPR016191">
    <property type="entry name" value="Ribonuclease/ribotoxin"/>
</dbReference>
<dbReference type="EMBL" id="MSJM01000001">
    <property type="protein sequence ID" value="OLF49015.1"/>
    <property type="molecule type" value="Genomic_DNA"/>
</dbReference>
<accession>A0A1Q8EB54</accession>
<keyword evidence="4" id="KW-1185">Reference proteome</keyword>
<evidence type="ECO:0000256" key="1">
    <source>
        <dbReference type="ARBA" id="ARBA00022722"/>
    </source>
</evidence>
<protein>
    <submittedName>
        <fullName evidence="3">Uncharacterized protein</fullName>
    </submittedName>
</protein>
<proteinExistence type="predicted"/>
<keyword evidence="1" id="KW-0540">Nuclease</keyword>
<gene>
    <name evidence="3" type="ORF">BU202_00080</name>
</gene>
<keyword evidence="2" id="KW-0378">Hydrolase</keyword>
<dbReference type="Proteomes" id="UP000186890">
    <property type="component" value="Unassembled WGS sequence"/>
</dbReference>
<dbReference type="AlphaFoldDB" id="A0A1Q8EB54"/>
<dbReference type="SUPFAM" id="SSF53933">
    <property type="entry name" value="Microbial ribonucleases"/>
    <property type="match status" value="1"/>
</dbReference>
<dbReference type="GO" id="GO:0004540">
    <property type="term" value="F:RNA nuclease activity"/>
    <property type="evidence" value="ECO:0007669"/>
    <property type="project" value="InterPro"/>
</dbReference>
<evidence type="ECO:0000256" key="2">
    <source>
        <dbReference type="ARBA" id="ARBA00022801"/>
    </source>
</evidence>
<dbReference type="GO" id="GO:0003723">
    <property type="term" value="F:RNA binding"/>
    <property type="evidence" value="ECO:0007669"/>
    <property type="project" value="InterPro"/>
</dbReference>
<evidence type="ECO:0000313" key="4">
    <source>
        <dbReference type="Proteomes" id="UP000186890"/>
    </source>
</evidence>
<dbReference type="GO" id="GO:0016787">
    <property type="term" value="F:hydrolase activity"/>
    <property type="evidence" value="ECO:0007669"/>
    <property type="project" value="UniProtKB-KW"/>
</dbReference>
<dbReference type="Gene3D" id="3.10.450.30">
    <property type="entry name" value="Microbial ribonucleases"/>
    <property type="match status" value="1"/>
</dbReference>
<evidence type="ECO:0000313" key="3">
    <source>
        <dbReference type="EMBL" id="OLF49015.1"/>
    </source>
</evidence>
<reference evidence="4" key="1">
    <citation type="submission" date="2016-12" db="EMBL/GenBank/DDBJ databases">
        <authorList>
            <person name="Gulvik C.A."/>
        </authorList>
    </citation>
    <scope>NUCLEOTIDE SEQUENCE [LARGE SCALE GENOMIC DNA]</scope>
    <source>
        <strain evidence="4">NED12-00049-6B</strain>
    </source>
</reference>
<sequence length="23" mass="2733">MIIGDDGSVWYTDNHYKSFTRVK</sequence>